<reference evidence="2 3" key="1">
    <citation type="submission" date="2018-09" db="EMBL/GenBank/DDBJ databases">
        <authorList>
            <person name="Zhu H."/>
        </authorList>
    </citation>
    <scope>NUCLEOTIDE SEQUENCE [LARGE SCALE GENOMIC DNA]</scope>
    <source>
        <strain evidence="2 3">K2W22B-5</strain>
    </source>
</reference>
<name>A0A418W000_9PROT</name>
<protein>
    <recommendedName>
        <fullName evidence="4">Ferric oxidoreductase domain-containing protein</fullName>
    </recommendedName>
</protein>
<keyword evidence="1" id="KW-0812">Transmembrane</keyword>
<sequence>MVVTAPPRLSGRRESDWRLSGWRLVGGTALFLLLAVASLVGMAPEMTDGLRHAIRLTARSSFALFLLAYTASSLAVLAPCGATRWQRRNRRFFGLSFALSHAVHGLLLIALAQRDPALFWSLTNVGNLVSGGVGYAFILLLAATSFPWAVAALGGRWWGVLHRVGVHYLWISFLVTFGKRAALDSAYAPALLLLGLAALLRVAAWRRGRRSAAA</sequence>
<accession>A0A418W000</accession>
<feature type="transmembrane region" description="Helical" evidence="1">
    <location>
        <begin position="160"/>
        <end position="179"/>
    </location>
</feature>
<feature type="transmembrane region" description="Helical" evidence="1">
    <location>
        <begin position="92"/>
        <end position="112"/>
    </location>
</feature>
<feature type="transmembrane region" description="Helical" evidence="1">
    <location>
        <begin position="62"/>
        <end position="80"/>
    </location>
</feature>
<feature type="transmembrane region" description="Helical" evidence="1">
    <location>
        <begin position="21"/>
        <end position="42"/>
    </location>
</feature>
<evidence type="ECO:0000313" key="3">
    <source>
        <dbReference type="Proteomes" id="UP000283458"/>
    </source>
</evidence>
<keyword evidence="3" id="KW-1185">Reference proteome</keyword>
<dbReference type="OrthoDB" id="552353at2"/>
<dbReference type="AlphaFoldDB" id="A0A418W000"/>
<evidence type="ECO:0008006" key="4">
    <source>
        <dbReference type="Google" id="ProtNLM"/>
    </source>
</evidence>
<feature type="transmembrane region" description="Helical" evidence="1">
    <location>
        <begin position="132"/>
        <end position="153"/>
    </location>
</feature>
<evidence type="ECO:0000256" key="1">
    <source>
        <dbReference type="SAM" id="Phobius"/>
    </source>
</evidence>
<dbReference type="Proteomes" id="UP000283458">
    <property type="component" value="Unassembled WGS sequence"/>
</dbReference>
<organism evidence="2 3">
    <name type="scientific">Azospirillum cavernae</name>
    <dbReference type="NCBI Taxonomy" id="2320860"/>
    <lineage>
        <taxon>Bacteria</taxon>
        <taxon>Pseudomonadati</taxon>
        <taxon>Pseudomonadota</taxon>
        <taxon>Alphaproteobacteria</taxon>
        <taxon>Rhodospirillales</taxon>
        <taxon>Azospirillaceae</taxon>
        <taxon>Azospirillum</taxon>
    </lineage>
</organism>
<dbReference type="RefSeq" id="WP_119828940.1">
    <property type="nucleotide sequence ID" value="NZ_QYUL01000001.1"/>
</dbReference>
<feature type="transmembrane region" description="Helical" evidence="1">
    <location>
        <begin position="185"/>
        <end position="204"/>
    </location>
</feature>
<evidence type="ECO:0000313" key="2">
    <source>
        <dbReference type="EMBL" id="RJF83299.1"/>
    </source>
</evidence>
<keyword evidence="1" id="KW-1133">Transmembrane helix</keyword>
<keyword evidence="1" id="KW-0472">Membrane</keyword>
<gene>
    <name evidence="2" type="ORF">D3877_00960</name>
</gene>
<comment type="caution">
    <text evidence="2">The sequence shown here is derived from an EMBL/GenBank/DDBJ whole genome shotgun (WGS) entry which is preliminary data.</text>
</comment>
<dbReference type="EMBL" id="QYUL01000001">
    <property type="protein sequence ID" value="RJF83299.1"/>
    <property type="molecule type" value="Genomic_DNA"/>
</dbReference>
<proteinExistence type="predicted"/>